<dbReference type="EMBL" id="OU466862">
    <property type="protein sequence ID" value="CAH2074120.1"/>
    <property type="molecule type" value="Genomic_DNA"/>
</dbReference>
<reference evidence="1 2" key="1">
    <citation type="submission" date="2022-03" db="EMBL/GenBank/DDBJ databases">
        <authorList>
            <person name="Nunn A."/>
            <person name="Chopra R."/>
            <person name="Nunn A."/>
            <person name="Contreras Garrido A."/>
        </authorList>
    </citation>
    <scope>NUCLEOTIDE SEQUENCE [LARGE SCALE GENOMIC DNA]</scope>
</reference>
<proteinExistence type="predicted"/>
<evidence type="ECO:0000313" key="1">
    <source>
        <dbReference type="EMBL" id="CAH2074120.1"/>
    </source>
</evidence>
<name>A0AAU9SW46_THLAR</name>
<protein>
    <submittedName>
        <fullName evidence="1">Uncharacterized protein</fullName>
    </submittedName>
</protein>
<accession>A0AAU9SW46</accession>
<gene>
    <name evidence="1" type="ORF">TAV2_LOCUS18639</name>
</gene>
<keyword evidence="2" id="KW-1185">Reference proteome</keyword>
<dbReference type="AlphaFoldDB" id="A0AAU9SW46"/>
<evidence type="ECO:0000313" key="2">
    <source>
        <dbReference type="Proteomes" id="UP000836841"/>
    </source>
</evidence>
<dbReference type="Proteomes" id="UP000836841">
    <property type="component" value="Chromosome 6"/>
</dbReference>
<sequence length="115" mass="13354">MGLCTSRCMDVRIHGRLNWKTDFDTNPIQEVKFAGLHSLLVDLVCWSFVLDKPTNFLILSENKEMMEQNPRFSCLREALENKGFAITLSQLETLMDPEFHMPEYIATDDLLEPCR</sequence>
<organism evidence="1 2">
    <name type="scientific">Thlaspi arvense</name>
    <name type="common">Field penny-cress</name>
    <dbReference type="NCBI Taxonomy" id="13288"/>
    <lineage>
        <taxon>Eukaryota</taxon>
        <taxon>Viridiplantae</taxon>
        <taxon>Streptophyta</taxon>
        <taxon>Embryophyta</taxon>
        <taxon>Tracheophyta</taxon>
        <taxon>Spermatophyta</taxon>
        <taxon>Magnoliopsida</taxon>
        <taxon>eudicotyledons</taxon>
        <taxon>Gunneridae</taxon>
        <taxon>Pentapetalae</taxon>
        <taxon>rosids</taxon>
        <taxon>malvids</taxon>
        <taxon>Brassicales</taxon>
        <taxon>Brassicaceae</taxon>
        <taxon>Thlaspideae</taxon>
        <taxon>Thlaspi</taxon>
    </lineage>
</organism>